<comment type="caution">
    <text evidence="2">The sequence shown here is derived from an EMBL/GenBank/DDBJ whole genome shotgun (WGS) entry which is preliminary data.</text>
</comment>
<sequence length="106" mass="11680">MSSDQVSSGPGRSRRLGAPRRCPGARQHPQAEPLRRTVNGRIQALTDCPTEQRTGSDCLDCGGRLIQQWTDRHGLDDDIVCSSCGRQYTYAFHTLAVRSKIQAAPQ</sequence>
<evidence type="ECO:0000313" key="3">
    <source>
        <dbReference type="Proteomes" id="UP001165561"/>
    </source>
</evidence>
<feature type="region of interest" description="Disordered" evidence="1">
    <location>
        <begin position="1"/>
        <end position="35"/>
    </location>
</feature>
<evidence type="ECO:0008006" key="4">
    <source>
        <dbReference type="Google" id="ProtNLM"/>
    </source>
</evidence>
<dbReference type="Proteomes" id="UP001165561">
    <property type="component" value="Unassembled WGS sequence"/>
</dbReference>
<accession>A0ABT5TU24</accession>
<feature type="compositionally biased region" description="Polar residues" evidence="1">
    <location>
        <begin position="1"/>
        <end position="10"/>
    </location>
</feature>
<organism evidence="2 3">
    <name type="scientific">Georgenia halotolerans</name>
    <dbReference type="NCBI Taxonomy" id="3028317"/>
    <lineage>
        <taxon>Bacteria</taxon>
        <taxon>Bacillati</taxon>
        <taxon>Actinomycetota</taxon>
        <taxon>Actinomycetes</taxon>
        <taxon>Micrococcales</taxon>
        <taxon>Bogoriellaceae</taxon>
        <taxon>Georgenia</taxon>
    </lineage>
</organism>
<keyword evidence="3" id="KW-1185">Reference proteome</keyword>
<name>A0ABT5TU24_9MICO</name>
<protein>
    <recommendedName>
        <fullName evidence="4">GATA-type domain-containing protein</fullName>
    </recommendedName>
</protein>
<evidence type="ECO:0000256" key="1">
    <source>
        <dbReference type="SAM" id="MobiDB-lite"/>
    </source>
</evidence>
<gene>
    <name evidence="2" type="ORF">PU560_03590</name>
</gene>
<reference evidence="2" key="1">
    <citation type="submission" date="2023-02" db="EMBL/GenBank/DDBJ databases">
        <title>Georgenia sp.10Sc9-8, isolated from a soil sample collected from the Taklamakan desert.</title>
        <authorList>
            <person name="Liu S."/>
        </authorList>
    </citation>
    <scope>NUCLEOTIDE SEQUENCE</scope>
    <source>
        <strain evidence="2">10Sc9-8</strain>
    </source>
</reference>
<dbReference type="EMBL" id="JARACI010000547">
    <property type="protein sequence ID" value="MDD9205550.1"/>
    <property type="molecule type" value="Genomic_DNA"/>
</dbReference>
<proteinExistence type="predicted"/>
<evidence type="ECO:0000313" key="2">
    <source>
        <dbReference type="EMBL" id="MDD9205550.1"/>
    </source>
</evidence>